<evidence type="ECO:0000313" key="4">
    <source>
        <dbReference type="Proteomes" id="UP000604046"/>
    </source>
</evidence>
<protein>
    <recommendedName>
        <fullName evidence="5">Glycoside hydrolase family 5 domain-containing protein</fullName>
    </recommendedName>
</protein>
<keyword evidence="4" id="KW-1185">Reference proteome</keyword>
<feature type="signal peptide" evidence="2">
    <location>
        <begin position="1"/>
        <end position="29"/>
    </location>
</feature>
<feature type="compositionally biased region" description="Polar residues" evidence="1">
    <location>
        <begin position="42"/>
        <end position="58"/>
    </location>
</feature>
<dbReference type="OrthoDB" id="409092at2759"/>
<dbReference type="AlphaFoldDB" id="A0A812QBN7"/>
<dbReference type="Gene3D" id="3.20.20.80">
    <property type="entry name" value="Glycosidases"/>
    <property type="match status" value="1"/>
</dbReference>
<keyword evidence="2" id="KW-0732">Signal</keyword>
<evidence type="ECO:0000256" key="1">
    <source>
        <dbReference type="SAM" id="MobiDB-lite"/>
    </source>
</evidence>
<dbReference type="Proteomes" id="UP000604046">
    <property type="component" value="Unassembled WGS sequence"/>
</dbReference>
<name>A0A812QBN7_9DINO</name>
<dbReference type="EMBL" id="CAJNDS010002207">
    <property type="protein sequence ID" value="CAE7372868.1"/>
    <property type="molecule type" value="Genomic_DNA"/>
</dbReference>
<sequence length="475" mass="51471">MAPVNVMMAQGRPLLSLLAFNAFASVAWSSPSSLRGAPAVGSTDSATATLPGPNGTNVSAIPMDGMDGMASDMPPFSPLRAIAYGALPCVSPSAEQWAQDLQSCSYYGLPSEDMLQEGYAMQWGAKGRNDLGRMKGLGANAVRLYHSLGLESKGSHKGFLDRAHELKLNVMPGFHSSEPSLCDDFDCFEFWKDATLKGFEQGFAANGKWHPAVSALILMNEPDFFEHDPLCKGRGAVCRVKAVVSALDGLLAAEELAGVEPGRVHLTVTWSFAMRTSIDDVVQGPGTFGFQDMVAVMKDPSLVDYTPRTPLPRLQSAFEKRWVHGLNTQSPWSFVSEFVSQHYQKYDNFGNLPWFIGEYGANGQTEDTIISDLTSLEKHAEDDALFLGAAVFQFQTAYSKGGTELNFGLYSLGTRKLGMTGEVCDSKSPCMEWPVFCLSADLPWFQSKPQLGKRATAVATAWNGEAVADSPEFCS</sequence>
<accession>A0A812QBN7</accession>
<organism evidence="3 4">
    <name type="scientific">Symbiodinium natans</name>
    <dbReference type="NCBI Taxonomy" id="878477"/>
    <lineage>
        <taxon>Eukaryota</taxon>
        <taxon>Sar</taxon>
        <taxon>Alveolata</taxon>
        <taxon>Dinophyceae</taxon>
        <taxon>Suessiales</taxon>
        <taxon>Symbiodiniaceae</taxon>
        <taxon>Symbiodinium</taxon>
    </lineage>
</organism>
<evidence type="ECO:0000313" key="3">
    <source>
        <dbReference type="EMBL" id="CAE7372868.1"/>
    </source>
</evidence>
<feature type="chain" id="PRO_5032909777" description="Glycoside hydrolase family 5 domain-containing protein" evidence="2">
    <location>
        <begin position="30"/>
        <end position="475"/>
    </location>
</feature>
<dbReference type="InterPro" id="IPR017853">
    <property type="entry name" value="GH"/>
</dbReference>
<gene>
    <name evidence="3" type="ORF">SNAT2548_LOCUS20368</name>
</gene>
<dbReference type="SUPFAM" id="SSF51445">
    <property type="entry name" value="(Trans)glycosidases"/>
    <property type="match status" value="1"/>
</dbReference>
<comment type="caution">
    <text evidence="3">The sequence shown here is derived from an EMBL/GenBank/DDBJ whole genome shotgun (WGS) entry which is preliminary data.</text>
</comment>
<evidence type="ECO:0008006" key="5">
    <source>
        <dbReference type="Google" id="ProtNLM"/>
    </source>
</evidence>
<proteinExistence type="predicted"/>
<reference evidence="3" key="1">
    <citation type="submission" date="2021-02" db="EMBL/GenBank/DDBJ databases">
        <authorList>
            <person name="Dougan E. K."/>
            <person name="Rhodes N."/>
            <person name="Thang M."/>
            <person name="Chan C."/>
        </authorList>
    </citation>
    <scope>NUCLEOTIDE SEQUENCE</scope>
</reference>
<feature type="region of interest" description="Disordered" evidence="1">
    <location>
        <begin position="37"/>
        <end position="58"/>
    </location>
</feature>
<evidence type="ECO:0000256" key="2">
    <source>
        <dbReference type="SAM" id="SignalP"/>
    </source>
</evidence>